<dbReference type="InterPro" id="IPR016181">
    <property type="entry name" value="Acyl_CoA_acyltransferase"/>
</dbReference>
<dbReference type="PANTHER" id="PTHR43792">
    <property type="entry name" value="GNAT FAMILY, PUTATIVE (AFU_ORTHOLOGUE AFUA_3G00765)-RELATED-RELATED"/>
    <property type="match status" value="1"/>
</dbReference>
<accession>A0A7W7VJ52</accession>
<evidence type="ECO:0000259" key="1">
    <source>
        <dbReference type="PROSITE" id="PS51186"/>
    </source>
</evidence>
<sequence length="186" mass="21309">MLKPDYPIRTARLVLREFTESDIDTLHAYHSLPEVARFLLWEARTREESERSLKYRIEHPTIEKEGDGVVFAVEHQETGELVGEVNLRWLSAEHGSGELGFIFDPRHHGHGYAREAAVEVLRMAFEQMGLHRVIGRAAAVNTASGKLMERLGMRKEAHFVKNEIVKGEWTDEVVYAMLAEEWAARS</sequence>
<proteinExistence type="predicted"/>
<dbReference type="Pfam" id="PF13302">
    <property type="entry name" value="Acetyltransf_3"/>
    <property type="match status" value="1"/>
</dbReference>
<dbReference type="SUPFAM" id="SSF55729">
    <property type="entry name" value="Acyl-CoA N-acyltransferases (Nat)"/>
    <property type="match status" value="1"/>
</dbReference>
<organism evidence="2 3">
    <name type="scientific">Actinophytocola algeriensis</name>
    <dbReference type="NCBI Taxonomy" id="1768010"/>
    <lineage>
        <taxon>Bacteria</taxon>
        <taxon>Bacillati</taxon>
        <taxon>Actinomycetota</taxon>
        <taxon>Actinomycetes</taxon>
        <taxon>Pseudonocardiales</taxon>
        <taxon>Pseudonocardiaceae</taxon>
    </lineage>
</organism>
<dbReference type="Gene3D" id="3.40.630.30">
    <property type="match status" value="1"/>
</dbReference>
<evidence type="ECO:0000313" key="2">
    <source>
        <dbReference type="EMBL" id="MBB4912148.1"/>
    </source>
</evidence>
<dbReference type="PANTHER" id="PTHR43792:SF1">
    <property type="entry name" value="N-ACETYLTRANSFERASE DOMAIN-CONTAINING PROTEIN"/>
    <property type="match status" value="1"/>
</dbReference>
<dbReference type="GO" id="GO:0016747">
    <property type="term" value="F:acyltransferase activity, transferring groups other than amino-acyl groups"/>
    <property type="evidence" value="ECO:0007669"/>
    <property type="project" value="InterPro"/>
</dbReference>
<reference evidence="2 3" key="1">
    <citation type="submission" date="2020-08" db="EMBL/GenBank/DDBJ databases">
        <title>Genomic Encyclopedia of Type Strains, Phase III (KMG-III): the genomes of soil and plant-associated and newly described type strains.</title>
        <authorList>
            <person name="Whitman W."/>
        </authorList>
    </citation>
    <scope>NUCLEOTIDE SEQUENCE [LARGE SCALE GENOMIC DNA]</scope>
    <source>
        <strain evidence="2 3">CECT 8960</strain>
    </source>
</reference>
<gene>
    <name evidence="2" type="ORF">FHR82_008419</name>
</gene>
<dbReference type="InterPro" id="IPR051531">
    <property type="entry name" value="N-acetyltransferase"/>
</dbReference>
<dbReference type="EMBL" id="JACHJQ010000011">
    <property type="protein sequence ID" value="MBB4912148.1"/>
    <property type="molecule type" value="Genomic_DNA"/>
</dbReference>
<dbReference type="RefSeq" id="WP_184816102.1">
    <property type="nucleotide sequence ID" value="NZ_JACHJQ010000011.1"/>
</dbReference>
<feature type="domain" description="N-acetyltransferase" evidence="1">
    <location>
        <begin position="13"/>
        <end position="180"/>
    </location>
</feature>
<name>A0A7W7VJ52_9PSEU</name>
<keyword evidence="2" id="KW-0808">Transferase</keyword>
<comment type="caution">
    <text evidence="2">The sequence shown here is derived from an EMBL/GenBank/DDBJ whole genome shotgun (WGS) entry which is preliminary data.</text>
</comment>
<protein>
    <submittedName>
        <fullName evidence="2">RimJ/RimL family protein N-acetyltransferase</fullName>
    </submittedName>
</protein>
<dbReference type="AlphaFoldDB" id="A0A7W7VJ52"/>
<keyword evidence="3" id="KW-1185">Reference proteome</keyword>
<dbReference type="InterPro" id="IPR000182">
    <property type="entry name" value="GNAT_dom"/>
</dbReference>
<dbReference type="Proteomes" id="UP000520767">
    <property type="component" value="Unassembled WGS sequence"/>
</dbReference>
<dbReference type="PROSITE" id="PS51186">
    <property type="entry name" value="GNAT"/>
    <property type="match status" value="1"/>
</dbReference>
<evidence type="ECO:0000313" key="3">
    <source>
        <dbReference type="Proteomes" id="UP000520767"/>
    </source>
</evidence>